<dbReference type="EMBL" id="QZEI01000022">
    <property type="protein sequence ID" value="RLV60059.1"/>
    <property type="molecule type" value="Genomic_DNA"/>
</dbReference>
<keyword evidence="4" id="KW-1185">Reference proteome</keyword>
<feature type="compositionally biased region" description="Polar residues" evidence="1">
    <location>
        <begin position="1025"/>
        <end position="1035"/>
    </location>
</feature>
<feature type="transmembrane region" description="Helical" evidence="2">
    <location>
        <begin position="756"/>
        <end position="779"/>
    </location>
</feature>
<dbReference type="AlphaFoldDB" id="A0A3L8PZ49"/>
<dbReference type="Proteomes" id="UP000281474">
    <property type="component" value="Unassembled WGS sequence"/>
</dbReference>
<sequence length="1144" mass="124871">MGTVSPEIGQITERFEFPKQTYAPPRPSCDKTSSNYELLSNEHTYPVPFTDQALQNSSTSSIPSKETESINYKALAYQTAKLTFGFGVGTLITYLVNPAAGVAVAIATHGGVSIATRIALTLDAKFFRHQDAEVPYDNDDGLQYFDALEEQPSELDKQLSQNIRTEIIASVVFGVFGYAVKGTPALNSALMVTGTLGGSKLAHIVHYNVMKWFDVNPKSLTYALTGEPIKFVGGLAGGTFGNSVADSIKQWWHTSVTLAPEPPLKASDEEVKYRQRMDEFGAMRDKILQRDQTSKSSYDSKGLETRSLPELPIVDCEENPTFFYQNGTRYVLGTNNSPLKISDSESMACKYPFGNVHPFFPADECYQQVQCSSSGFGIKLNINNSQCLPNNGHSQFCHYTSHTCYNIYTQSWNLTCNRAYDFLSLDFSHSPTCLEGIRATEAGTLPFCKLTDIEPNEFPKVTCNEYQQVFEYQNITLGFRASYSDSNAYLSSNADIRVCKPYVHQSNNYFGSPHAHCFQQVTCTNYVDGYGIRFNKNITGCGGATSCGGDIPQFHCLLEPSDSLPCEVEPNPIKISYESTILPTTQYQSSPASSSTQQTSSHDTASINTQTESSSVFVEPTPPSTTSAQQTSSQDATSINTQTKSSSMPIEPTPPAVSSTLPAASKTTSTVHSQSLSSPSFIDPTLTITSHTPLTVTLTDAATRIDTSVVSQLLTSLPSNVSATITQLLSQATSVTSTPVKTATQDGGTVFTGGTLIIICVAGISFFILVACGAIVGIFSYKLRNRSKGTNLSNANLRSDLSLRGAQFNPLYFRPESVTGDYNAANRYHPGQSSLSYEHIQPQVANPSQSQRSPNPSNTTRMGWNDEDMQEPQQSRLHRNEPPVEFNIAFSSSVPPPVPFDYLVPLRHEDRQSVAGIQSQEGALQPESTYLGYLRVLPPAQPQAIANEHPCTSLNIAYGAISSEQTSTGDPESFPNGSSASRFATENISSIDNPIYHITTSSNTLPSPIARPPYTESEIHAHRTGSVSSLATSDDGSYIPPSEFRDPNAKQEQSGQYSFYSTQQIPPSAAPAQVPRSSTLPPSLENEYAKVRYLAASNIMSSNYDQLLSTPDDQLPPLAIDFKREVLRIKTEKLKRRGERAQTN</sequence>
<reference evidence="3 4" key="1">
    <citation type="submission" date="2018-09" db="EMBL/GenBank/DDBJ databases">
        <title>Phylogeny of the Shewanellaceae, and recommendation for two new genera, Pseudoshewanella and Parashewanella.</title>
        <authorList>
            <person name="Wang G."/>
        </authorList>
    </citation>
    <scope>NUCLEOTIDE SEQUENCE [LARGE SCALE GENOMIC DNA]</scope>
    <source>
        <strain evidence="3 4">C51</strain>
    </source>
</reference>
<evidence type="ECO:0000256" key="2">
    <source>
        <dbReference type="SAM" id="Phobius"/>
    </source>
</evidence>
<proteinExistence type="predicted"/>
<dbReference type="RefSeq" id="WP_121838694.1">
    <property type="nucleotide sequence ID" value="NZ_ML014771.1"/>
</dbReference>
<feature type="compositionally biased region" description="Low complexity" evidence="1">
    <location>
        <begin position="585"/>
        <end position="601"/>
    </location>
</feature>
<gene>
    <name evidence="3" type="ORF">D5018_09105</name>
</gene>
<feature type="region of interest" description="Disordered" evidence="1">
    <location>
        <begin position="585"/>
        <end position="678"/>
    </location>
</feature>
<feature type="compositionally biased region" description="Polar residues" evidence="1">
    <location>
        <begin position="639"/>
        <end position="648"/>
    </location>
</feature>
<comment type="caution">
    <text evidence="3">The sequence shown here is derived from an EMBL/GenBank/DDBJ whole genome shotgun (WGS) entry which is preliminary data.</text>
</comment>
<keyword evidence="2" id="KW-0812">Transmembrane</keyword>
<name>A0A3L8PZ49_9GAMM</name>
<accession>A0A3L8PZ49</accession>
<feature type="compositionally biased region" description="Polar residues" evidence="1">
    <location>
        <begin position="602"/>
        <end position="616"/>
    </location>
</feature>
<keyword evidence="2" id="KW-1133">Transmembrane helix</keyword>
<evidence type="ECO:0000313" key="4">
    <source>
        <dbReference type="Proteomes" id="UP000281474"/>
    </source>
</evidence>
<evidence type="ECO:0000256" key="1">
    <source>
        <dbReference type="SAM" id="MobiDB-lite"/>
    </source>
</evidence>
<keyword evidence="2" id="KW-0472">Membrane</keyword>
<evidence type="ECO:0000313" key="3">
    <source>
        <dbReference type="EMBL" id="RLV60059.1"/>
    </source>
</evidence>
<organism evidence="3 4">
    <name type="scientific">Parashewanella curva</name>
    <dbReference type="NCBI Taxonomy" id="2338552"/>
    <lineage>
        <taxon>Bacteria</taxon>
        <taxon>Pseudomonadati</taxon>
        <taxon>Pseudomonadota</taxon>
        <taxon>Gammaproteobacteria</taxon>
        <taxon>Alteromonadales</taxon>
        <taxon>Shewanellaceae</taxon>
        <taxon>Parashewanella</taxon>
    </lineage>
</organism>
<protein>
    <submittedName>
        <fullName evidence="3">Uncharacterized protein</fullName>
    </submittedName>
</protein>
<feature type="compositionally biased region" description="Low complexity" evidence="1">
    <location>
        <begin position="624"/>
        <end position="638"/>
    </location>
</feature>
<feature type="compositionally biased region" description="Polar residues" evidence="1">
    <location>
        <begin position="1050"/>
        <end position="1066"/>
    </location>
</feature>
<feature type="compositionally biased region" description="Low complexity" evidence="1">
    <location>
        <begin position="846"/>
        <end position="858"/>
    </location>
</feature>
<feature type="region of interest" description="Disordered" evidence="1">
    <location>
        <begin position="1020"/>
        <end position="1082"/>
    </location>
</feature>
<feature type="compositionally biased region" description="Polar residues" evidence="1">
    <location>
        <begin position="656"/>
        <end position="678"/>
    </location>
</feature>
<feature type="region of interest" description="Disordered" evidence="1">
    <location>
        <begin position="842"/>
        <end position="878"/>
    </location>
</feature>